<dbReference type="Pfam" id="PF00561">
    <property type="entry name" value="Abhydrolase_1"/>
    <property type="match status" value="1"/>
</dbReference>
<protein>
    <submittedName>
        <fullName evidence="2">Alpha/beta hydrolase</fullName>
    </submittedName>
</protein>
<dbReference type="PANTHER" id="PTHR43798">
    <property type="entry name" value="MONOACYLGLYCEROL LIPASE"/>
    <property type="match status" value="1"/>
</dbReference>
<accession>A0ABT2CZE7</accession>
<dbReference type="GO" id="GO:0016787">
    <property type="term" value="F:hydrolase activity"/>
    <property type="evidence" value="ECO:0007669"/>
    <property type="project" value="UniProtKB-KW"/>
</dbReference>
<gene>
    <name evidence="2" type="ORF">NX778_14750</name>
</gene>
<dbReference type="InterPro" id="IPR029058">
    <property type="entry name" value="AB_hydrolase_fold"/>
</dbReference>
<evidence type="ECO:0000259" key="1">
    <source>
        <dbReference type="Pfam" id="PF00561"/>
    </source>
</evidence>
<dbReference type="EMBL" id="JANUGU010000004">
    <property type="protein sequence ID" value="MCS0659327.1"/>
    <property type="molecule type" value="Genomic_DNA"/>
</dbReference>
<dbReference type="Gene3D" id="3.40.50.1820">
    <property type="entry name" value="alpha/beta hydrolase"/>
    <property type="match status" value="1"/>
</dbReference>
<keyword evidence="3" id="KW-1185">Reference proteome</keyword>
<feature type="domain" description="AB hydrolase-1" evidence="1">
    <location>
        <begin position="32"/>
        <end position="253"/>
    </location>
</feature>
<keyword evidence="2" id="KW-0378">Hydrolase</keyword>
<dbReference type="InterPro" id="IPR050266">
    <property type="entry name" value="AB_hydrolase_sf"/>
</dbReference>
<sequence length="298" mass="32180">MDASLFPGFRQLAIETAPGISINAIVGGAGAPLLLLHGHPQTHAIWHKVAGTLAERFTVVACDLRGYGDSSKPAGDPGHLAYSKRSMATDALRVMQSLGYPRFRALAHDRGARVAHRLMADYPDAVERAVLLDIAPTLAMYAQTSETFARLYWHWFFLIQPAPLPERLIEADPGAYVRDVMGSRNGSLAAFDPRALAEYARCLASPGAAHGLCEDYRAAASIDLEHDRDDRAHGRKLATPLLVLWGANGVVARCFDPLAEWRKVADDVSGHTLPCGHYIAEEAPDALLAAALPFLSGL</sequence>
<name>A0ABT2CZE7_9BURK</name>
<evidence type="ECO:0000313" key="2">
    <source>
        <dbReference type="EMBL" id="MCS0659327.1"/>
    </source>
</evidence>
<proteinExistence type="predicted"/>
<dbReference type="RefSeq" id="WP_258812508.1">
    <property type="nucleotide sequence ID" value="NZ_JANUGU010000004.1"/>
</dbReference>
<reference evidence="2 3" key="1">
    <citation type="submission" date="2022-08" db="EMBL/GenBank/DDBJ databases">
        <title>Reclassification of Massilia species as members of the genera Telluria, Duganella, Pseudoduganella, Mokoshia gen. nov. and Zemynaea gen. nov. using orthogonal and non-orthogonal genome-based approaches.</title>
        <authorList>
            <person name="Bowman J.P."/>
        </authorList>
    </citation>
    <scope>NUCLEOTIDE SEQUENCE [LARGE SCALE GENOMIC DNA]</scope>
    <source>
        <strain evidence="2 3">JCM 31606</strain>
    </source>
</reference>
<dbReference type="Proteomes" id="UP001204621">
    <property type="component" value="Unassembled WGS sequence"/>
</dbReference>
<evidence type="ECO:0000313" key="3">
    <source>
        <dbReference type="Proteomes" id="UP001204621"/>
    </source>
</evidence>
<comment type="caution">
    <text evidence="2">The sequence shown here is derived from an EMBL/GenBank/DDBJ whole genome shotgun (WGS) entry which is preliminary data.</text>
</comment>
<organism evidence="2 3">
    <name type="scientific">Massilia terrae</name>
    <dbReference type="NCBI Taxonomy" id="1811224"/>
    <lineage>
        <taxon>Bacteria</taxon>
        <taxon>Pseudomonadati</taxon>
        <taxon>Pseudomonadota</taxon>
        <taxon>Betaproteobacteria</taxon>
        <taxon>Burkholderiales</taxon>
        <taxon>Oxalobacteraceae</taxon>
        <taxon>Telluria group</taxon>
        <taxon>Massilia</taxon>
    </lineage>
</organism>
<dbReference type="InterPro" id="IPR000073">
    <property type="entry name" value="AB_hydrolase_1"/>
</dbReference>
<dbReference type="SUPFAM" id="SSF53474">
    <property type="entry name" value="alpha/beta-Hydrolases"/>
    <property type="match status" value="1"/>
</dbReference>
<dbReference type="PANTHER" id="PTHR43798:SF33">
    <property type="entry name" value="HYDROLASE, PUTATIVE (AFU_ORTHOLOGUE AFUA_2G14860)-RELATED"/>
    <property type="match status" value="1"/>
</dbReference>